<dbReference type="Proteomes" id="UP001362999">
    <property type="component" value="Unassembled WGS sequence"/>
</dbReference>
<reference evidence="4 5" key="1">
    <citation type="journal article" date="2024" name="J Genomics">
        <title>Draft genome sequencing and assembly of Favolaschia claudopus CIRM-BRFM 2984 isolated from oak limbs.</title>
        <authorList>
            <person name="Navarro D."/>
            <person name="Drula E."/>
            <person name="Chaduli D."/>
            <person name="Cazenave R."/>
            <person name="Ahrendt S."/>
            <person name="Wang J."/>
            <person name="Lipzen A."/>
            <person name="Daum C."/>
            <person name="Barry K."/>
            <person name="Grigoriev I.V."/>
            <person name="Favel A."/>
            <person name="Rosso M.N."/>
            <person name="Martin F."/>
        </authorList>
    </citation>
    <scope>NUCLEOTIDE SEQUENCE [LARGE SCALE GENOMIC DNA]</scope>
    <source>
        <strain evidence="4 5">CIRM-BRFM 2984</strain>
    </source>
</reference>
<feature type="region of interest" description="Disordered" evidence="2">
    <location>
        <begin position="291"/>
        <end position="311"/>
    </location>
</feature>
<feature type="region of interest" description="Disordered" evidence="2">
    <location>
        <begin position="232"/>
        <end position="251"/>
    </location>
</feature>
<accession>A0AAW0AKJ0</accession>
<comment type="caution">
    <text evidence="4">The sequence shown here is derived from an EMBL/GenBank/DDBJ whole genome shotgun (WGS) entry which is preliminary data.</text>
</comment>
<evidence type="ECO:0000256" key="1">
    <source>
        <dbReference type="ARBA" id="ARBA00022737"/>
    </source>
</evidence>
<dbReference type="AlphaFoldDB" id="A0AAW0AKJ0"/>
<dbReference type="Gene3D" id="3.40.50.300">
    <property type="entry name" value="P-loop containing nucleotide triphosphate hydrolases"/>
    <property type="match status" value="1"/>
</dbReference>
<keyword evidence="1" id="KW-0677">Repeat</keyword>
<dbReference type="InterPro" id="IPR056884">
    <property type="entry name" value="NPHP3-like_N"/>
</dbReference>
<evidence type="ECO:0000256" key="2">
    <source>
        <dbReference type="SAM" id="MobiDB-lite"/>
    </source>
</evidence>
<gene>
    <name evidence="4" type="ORF">R3P38DRAFT_3207680</name>
</gene>
<feature type="domain" description="Nephrocystin 3-like N-terminal" evidence="3">
    <location>
        <begin position="362"/>
        <end position="512"/>
    </location>
</feature>
<dbReference type="PANTHER" id="PTHR10039">
    <property type="entry name" value="AMELOGENIN"/>
    <property type="match status" value="1"/>
</dbReference>
<keyword evidence="5" id="KW-1185">Reference proteome</keyword>
<protein>
    <recommendedName>
        <fullName evidence="3">Nephrocystin 3-like N-terminal domain-containing protein</fullName>
    </recommendedName>
</protein>
<evidence type="ECO:0000313" key="5">
    <source>
        <dbReference type="Proteomes" id="UP001362999"/>
    </source>
</evidence>
<dbReference type="InterPro" id="IPR027417">
    <property type="entry name" value="P-loop_NTPase"/>
</dbReference>
<name>A0AAW0AKJ0_9AGAR</name>
<dbReference type="EMBL" id="JAWWNJ010000061">
    <property type="protein sequence ID" value="KAK7013055.1"/>
    <property type="molecule type" value="Genomic_DNA"/>
</dbReference>
<evidence type="ECO:0000313" key="4">
    <source>
        <dbReference type="EMBL" id="KAK7013055.1"/>
    </source>
</evidence>
<evidence type="ECO:0000259" key="3">
    <source>
        <dbReference type="Pfam" id="PF24883"/>
    </source>
</evidence>
<feature type="compositionally biased region" description="Gly residues" evidence="2">
    <location>
        <begin position="291"/>
        <end position="306"/>
    </location>
</feature>
<proteinExistence type="predicted"/>
<dbReference type="Pfam" id="PF24883">
    <property type="entry name" value="NPHP3_N"/>
    <property type="match status" value="1"/>
</dbReference>
<dbReference type="SUPFAM" id="SSF52540">
    <property type="entry name" value="P-loop containing nucleoside triphosphate hydrolases"/>
    <property type="match status" value="1"/>
</dbReference>
<sequence length="729" mass="80564">MASQQPTYSHKPSFASDSQAVSHDDVWMSFDHDILDSSASARSTDISISDTDEQLAPNLMSRRWEPSAQQSQGFPGFPTGFYTPQSISAPQFQSIPYNARSLMSPMHYAPDPPASVIPYQQQFDGLPLGSAFPDYSAWMLSEHLTTSQSPSVGSHQQSYIPTVADDFHGSSGSSMPSGYASYPSTSGITHPQFHGPSLPNVFQPSVYYPSDWTASGIAHEQFLPPLAIGSDTQVISQDDGPSMPSSHYPSDLSASLISQQRFSQAANLSVAQNMQHNSNVFFITGGTGGNGGQSGEGVGGQGGAGEGPIFNNYYDSSPEQDREAALRELLKSTVPDASYDSAERYTYPLCHPDTRTKYLASLRSWSHKDTCNTLWMHGPAGTGKSSIARSFCQELATDGRLGANFFFKRGDPSRGSARGLFPTLAYQLAVQSAKFATAVATVIQKDPSVASKRLAIQFQRLIINPWNMAAPSDAVVIVIDGLDECQSEDDQQEILHCILKTSVSLKFLVVSRQEPQIEAKYLIEEFERIRATHKTMHQFPAPWPGYRVIDHLVLQSSGHFIYASTVIRFVDDPDAWPVKQLESIMKHLPNSGSLGSPFAALDSLYIQILRAVPCLYRPALLQILWIIAYQALRFSMRTLVQFLEMEEVEILLVLRRLNSILVVNVTSTTFVELHHSSFYDFLENPRRAEEFAFNADGRSCLALKVLKWTSLLHQPRLTAFQELSRYVVP</sequence>
<organism evidence="4 5">
    <name type="scientific">Favolaschia claudopus</name>
    <dbReference type="NCBI Taxonomy" id="2862362"/>
    <lineage>
        <taxon>Eukaryota</taxon>
        <taxon>Fungi</taxon>
        <taxon>Dikarya</taxon>
        <taxon>Basidiomycota</taxon>
        <taxon>Agaricomycotina</taxon>
        <taxon>Agaricomycetes</taxon>
        <taxon>Agaricomycetidae</taxon>
        <taxon>Agaricales</taxon>
        <taxon>Marasmiineae</taxon>
        <taxon>Mycenaceae</taxon>
        <taxon>Favolaschia</taxon>
    </lineage>
</organism>